<keyword evidence="5" id="KW-0969">Cilium</keyword>
<comment type="subcellular location">
    <subcellularLocation>
        <location evidence="1">Bacterial flagellum</location>
    </subcellularLocation>
</comment>
<dbReference type="Proteomes" id="UP000548978">
    <property type="component" value="Unassembled WGS sequence"/>
</dbReference>
<protein>
    <submittedName>
        <fullName evidence="5">Flagellar hook-associated protein 3 FlgL</fullName>
    </submittedName>
</protein>
<proteinExistence type="inferred from homology"/>
<dbReference type="RefSeq" id="WP_123288401.1">
    <property type="nucleotide sequence ID" value="NZ_JACIJB010000008.1"/>
</dbReference>
<reference evidence="5 6" key="1">
    <citation type="submission" date="2020-08" db="EMBL/GenBank/DDBJ databases">
        <title>Genomic Encyclopedia of Type Strains, Phase IV (KMG-IV): sequencing the most valuable type-strain genomes for metagenomic binning, comparative biology and taxonomic classification.</title>
        <authorList>
            <person name="Goeker M."/>
        </authorList>
    </citation>
    <scope>NUCLEOTIDE SEQUENCE [LARGE SCALE GENOMIC DNA]</scope>
    <source>
        <strain evidence="5 6">DSM 24448</strain>
    </source>
</reference>
<accession>A0A7W9A487</accession>
<dbReference type="PANTHER" id="PTHR42792">
    <property type="entry name" value="FLAGELLIN"/>
    <property type="match status" value="1"/>
</dbReference>
<sequence>MNRVSTFGNYQSALLDLMTAQTRAQDAQERVSTQKVATDLSGFGRSSETLTALKSSQSRIQGFIDTGETVASRLETQALALNRIADGVSGAREAIAAALASGRTDGLMLELQGHYQITQDGLNSRHQNRYLFAGSQSATPPVTAMTMADLADLPAASDAFANDSLKQVSRLDEGTLMETGFLANEVGHEGFDIFRDIQLFHEATPLNGGLDDATRDFLTAQLTRLDQARETVTNFGARNGSLQNRVDSILTAQTTQKVSLDEMLSKKTDADLAQALTDLELSQVAIQASAQVINQLRQVSLLNFLS</sequence>
<dbReference type="SUPFAM" id="SSF64518">
    <property type="entry name" value="Phase 1 flagellin"/>
    <property type="match status" value="1"/>
</dbReference>
<organism evidence="5 6">
    <name type="scientific">Brevundimonas halotolerans</name>
    <dbReference type="NCBI Taxonomy" id="69670"/>
    <lineage>
        <taxon>Bacteria</taxon>
        <taxon>Pseudomonadati</taxon>
        <taxon>Pseudomonadota</taxon>
        <taxon>Alphaproteobacteria</taxon>
        <taxon>Caulobacterales</taxon>
        <taxon>Caulobacteraceae</taxon>
        <taxon>Brevundimonas</taxon>
    </lineage>
</organism>
<dbReference type="Gene3D" id="1.20.1330.10">
    <property type="entry name" value="f41 fragment of flagellin, N-terminal domain"/>
    <property type="match status" value="1"/>
</dbReference>
<feature type="domain" description="Flagellin C-terminal" evidence="4">
    <location>
        <begin position="223"/>
        <end position="305"/>
    </location>
</feature>
<evidence type="ECO:0000256" key="1">
    <source>
        <dbReference type="ARBA" id="ARBA00004365"/>
    </source>
</evidence>
<keyword evidence="6" id="KW-1185">Reference proteome</keyword>
<comment type="similarity">
    <text evidence="2">Belongs to the bacterial flagellin family.</text>
</comment>
<dbReference type="InterPro" id="IPR001492">
    <property type="entry name" value="Flagellin"/>
</dbReference>
<evidence type="ECO:0000256" key="3">
    <source>
        <dbReference type="ARBA" id="ARBA00023143"/>
    </source>
</evidence>
<dbReference type="AlphaFoldDB" id="A0A7W9A487"/>
<evidence type="ECO:0000259" key="4">
    <source>
        <dbReference type="Pfam" id="PF00700"/>
    </source>
</evidence>
<comment type="caution">
    <text evidence="5">The sequence shown here is derived from an EMBL/GenBank/DDBJ whole genome shotgun (WGS) entry which is preliminary data.</text>
</comment>
<name>A0A7W9A487_9CAUL</name>
<keyword evidence="3" id="KW-0975">Bacterial flagellum</keyword>
<evidence type="ECO:0000313" key="6">
    <source>
        <dbReference type="Proteomes" id="UP000548978"/>
    </source>
</evidence>
<dbReference type="PANTHER" id="PTHR42792:SF1">
    <property type="entry name" value="FLAGELLAR HOOK-ASSOCIATED PROTEIN 3"/>
    <property type="match status" value="1"/>
</dbReference>
<dbReference type="Pfam" id="PF00700">
    <property type="entry name" value="Flagellin_C"/>
    <property type="match status" value="1"/>
</dbReference>
<dbReference type="OrthoDB" id="8477979at2"/>
<dbReference type="InterPro" id="IPR046358">
    <property type="entry name" value="Flagellin_C"/>
</dbReference>
<evidence type="ECO:0000256" key="2">
    <source>
        <dbReference type="ARBA" id="ARBA00005709"/>
    </source>
</evidence>
<dbReference type="GO" id="GO:0009288">
    <property type="term" value="C:bacterial-type flagellum"/>
    <property type="evidence" value="ECO:0007669"/>
    <property type="project" value="UniProtKB-SubCell"/>
</dbReference>
<keyword evidence="5" id="KW-0282">Flagellum</keyword>
<keyword evidence="5" id="KW-0966">Cell projection</keyword>
<evidence type="ECO:0000313" key="5">
    <source>
        <dbReference type="EMBL" id="MBB5661166.1"/>
    </source>
</evidence>
<dbReference type="GO" id="GO:0005198">
    <property type="term" value="F:structural molecule activity"/>
    <property type="evidence" value="ECO:0007669"/>
    <property type="project" value="InterPro"/>
</dbReference>
<dbReference type="EMBL" id="JACIJB010000008">
    <property type="protein sequence ID" value="MBB5661166.1"/>
    <property type="molecule type" value="Genomic_DNA"/>
</dbReference>
<gene>
    <name evidence="5" type="ORF">FHS65_001925</name>
</gene>